<comment type="caution">
    <text evidence="5">The sequence shown here is derived from an EMBL/GenBank/DDBJ whole genome shotgun (WGS) entry which is preliminary data.</text>
</comment>
<sequence length="233" mass="25423">MELSLELRRMLVDLGASLIGFADLRQLSSNCRKGMEYGISIGIGLNPLIITGIENGPTYEYFEEYKRVNNLLDTLALKAGNFLENAGHKAIFRTATEVVADSTYSTDLPHKTVATRAGLGWIGKCALLVTPEFGSAVRITTVLTDAHLEVGVPINEARCGNCNQCVISCPGNASSGENWSISKHRDEFFNASECRKTARQKAARIGIDSTICGKCIEVCPWTKKYVKSSNKVI</sequence>
<proteinExistence type="predicted"/>
<accession>A0A841L060</accession>
<gene>
    <name evidence="5" type="ORF">HNQ80_004105</name>
</gene>
<keyword evidence="3" id="KW-0411">Iron-sulfur</keyword>
<keyword evidence="6" id="KW-1185">Reference proteome</keyword>
<keyword evidence="2" id="KW-0408">Iron</keyword>
<evidence type="ECO:0000313" key="5">
    <source>
        <dbReference type="EMBL" id="MBB6217968.1"/>
    </source>
</evidence>
<dbReference type="InterPro" id="IPR017896">
    <property type="entry name" value="4Fe4S_Fe-S-bd"/>
</dbReference>
<dbReference type="PANTHER" id="PTHR42827">
    <property type="entry name" value="IRON-SULFUR CLUSTER-BINDING PROTEIN-RELATED"/>
    <property type="match status" value="1"/>
</dbReference>
<dbReference type="AlphaFoldDB" id="A0A841L060"/>
<dbReference type="PROSITE" id="PS51379">
    <property type="entry name" value="4FE4S_FER_2"/>
    <property type="match status" value="1"/>
</dbReference>
<evidence type="ECO:0000313" key="6">
    <source>
        <dbReference type="Proteomes" id="UP000579281"/>
    </source>
</evidence>
<dbReference type="PROSITE" id="PS00198">
    <property type="entry name" value="4FE4S_FER_1"/>
    <property type="match status" value="1"/>
</dbReference>
<evidence type="ECO:0000259" key="4">
    <source>
        <dbReference type="PROSITE" id="PS51379"/>
    </source>
</evidence>
<dbReference type="InterPro" id="IPR017900">
    <property type="entry name" value="4Fe4S_Fe_S_CS"/>
</dbReference>
<organism evidence="5 6">
    <name type="scientific">Anaerosolibacter carboniphilus</name>
    <dbReference type="NCBI Taxonomy" id="1417629"/>
    <lineage>
        <taxon>Bacteria</taxon>
        <taxon>Bacillati</taxon>
        <taxon>Bacillota</taxon>
        <taxon>Clostridia</taxon>
        <taxon>Peptostreptococcales</taxon>
        <taxon>Thermotaleaceae</taxon>
        <taxon>Anaerosolibacter</taxon>
    </lineage>
</organism>
<protein>
    <submittedName>
        <fullName evidence="5">Epoxyqueuosine reductase QueG</fullName>
    </submittedName>
</protein>
<dbReference type="EMBL" id="JACHEN010000031">
    <property type="protein sequence ID" value="MBB6217968.1"/>
    <property type="molecule type" value="Genomic_DNA"/>
</dbReference>
<name>A0A841L060_9FIRM</name>
<dbReference type="Pfam" id="PF13484">
    <property type="entry name" value="Fer4_16"/>
    <property type="match status" value="1"/>
</dbReference>
<feature type="domain" description="4Fe-4S ferredoxin-type" evidence="4">
    <location>
        <begin position="150"/>
        <end position="179"/>
    </location>
</feature>
<dbReference type="PANTHER" id="PTHR42827:SF1">
    <property type="entry name" value="IRON-SULFUR CLUSTER-BINDING PROTEIN"/>
    <property type="match status" value="1"/>
</dbReference>
<dbReference type="GO" id="GO:0046872">
    <property type="term" value="F:metal ion binding"/>
    <property type="evidence" value="ECO:0007669"/>
    <property type="project" value="UniProtKB-KW"/>
</dbReference>
<dbReference type="SUPFAM" id="SSF54862">
    <property type="entry name" value="4Fe-4S ferredoxins"/>
    <property type="match status" value="1"/>
</dbReference>
<keyword evidence="1" id="KW-0479">Metal-binding</keyword>
<evidence type="ECO:0000256" key="3">
    <source>
        <dbReference type="ARBA" id="ARBA00023014"/>
    </source>
</evidence>
<evidence type="ECO:0000256" key="1">
    <source>
        <dbReference type="ARBA" id="ARBA00022723"/>
    </source>
</evidence>
<dbReference type="GO" id="GO:0051536">
    <property type="term" value="F:iron-sulfur cluster binding"/>
    <property type="evidence" value="ECO:0007669"/>
    <property type="project" value="UniProtKB-KW"/>
</dbReference>
<evidence type="ECO:0000256" key="2">
    <source>
        <dbReference type="ARBA" id="ARBA00023004"/>
    </source>
</evidence>
<reference evidence="5 6" key="1">
    <citation type="submission" date="2020-08" db="EMBL/GenBank/DDBJ databases">
        <title>Genomic Encyclopedia of Type Strains, Phase IV (KMG-IV): sequencing the most valuable type-strain genomes for metagenomic binning, comparative biology and taxonomic classification.</title>
        <authorList>
            <person name="Goeker M."/>
        </authorList>
    </citation>
    <scope>NUCLEOTIDE SEQUENCE [LARGE SCALE GENOMIC DNA]</scope>
    <source>
        <strain evidence="5 6">DSM 103526</strain>
    </source>
</reference>
<dbReference type="Proteomes" id="UP000579281">
    <property type="component" value="Unassembled WGS sequence"/>
</dbReference>